<evidence type="ECO:0000313" key="3">
    <source>
        <dbReference type="Proteomes" id="UP001470230"/>
    </source>
</evidence>
<dbReference type="InterPro" id="IPR000626">
    <property type="entry name" value="Ubiquitin-like_dom"/>
</dbReference>
<protein>
    <recommendedName>
        <fullName evidence="1">Ubiquitin-like domain-containing protein</fullName>
    </recommendedName>
</protein>
<dbReference type="EMBL" id="JAPFFF010000039">
    <property type="protein sequence ID" value="KAK8842222.1"/>
    <property type="molecule type" value="Genomic_DNA"/>
</dbReference>
<proteinExistence type="predicted"/>
<dbReference type="Pfam" id="PF00240">
    <property type="entry name" value="ubiquitin"/>
    <property type="match status" value="1"/>
</dbReference>
<reference evidence="2 3" key="1">
    <citation type="submission" date="2024-04" db="EMBL/GenBank/DDBJ databases">
        <title>Tritrichomonas musculus Genome.</title>
        <authorList>
            <person name="Alves-Ferreira E."/>
            <person name="Grigg M."/>
            <person name="Lorenzi H."/>
            <person name="Galac M."/>
        </authorList>
    </citation>
    <scope>NUCLEOTIDE SEQUENCE [LARGE SCALE GENOMIC DNA]</scope>
    <source>
        <strain evidence="2 3">EAF2021</strain>
    </source>
</reference>
<comment type="caution">
    <text evidence="2">The sequence shown here is derived from an EMBL/GenBank/DDBJ whole genome shotgun (WGS) entry which is preliminary data.</text>
</comment>
<sequence length="196" mass="23143">MDKKIKVLFYMPSKFAIKVSVPPNKRFYEIFSSIPSKDMTFIYKGKILLNNQTVKSVGFNEGDCIVLIFKKNLNQNDILASQNNPKYLMGVEHENLDDDIQKWKDYTRKENDFNEKMRSMTSQGNYQEASRLKDLHWQKLELKKRFYQKLYHANEENPGIFGGNYFMYNKIHNSSLVTDYEVNTHPSTDPLPIFFV</sequence>
<name>A0ABR2H9H2_9EUKA</name>
<keyword evidence="3" id="KW-1185">Reference proteome</keyword>
<dbReference type="PROSITE" id="PS50053">
    <property type="entry name" value="UBIQUITIN_2"/>
    <property type="match status" value="1"/>
</dbReference>
<gene>
    <name evidence="2" type="ORF">M9Y10_026454</name>
</gene>
<dbReference type="SUPFAM" id="SSF54236">
    <property type="entry name" value="Ubiquitin-like"/>
    <property type="match status" value="1"/>
</dbReference>
<feature type="domain" description="Ubiquitin-like" evidence="1">
    <location>
        <begin position="33"/>
        <end position="71"/>
    </location>
</feature>
<accession>A0ABR2H9H2</accession>
<dbReference type="Proteomes" id="UP001470230">
    <property type="component" value="Unassembled WGS sequence"/>
</dbReference>
<evidence type="ECO:0000313" key="2">
    <source>
        <dbReference type="EMBL" id="KAK8842222.1"/>
    </source>
</evidence>
<dbReference type="InterPro" id="IPR029071">
    <property type="entry name" value="Ubiquitin-like_domsf"/>
</dbReference>
<evidence type="ECO:0000259" key="1">
    <source>
        <dbReference type="PROSITE" id="PS50053"/>
    </source>
</evidence>
<organism evidence="2 3">
    <name type="scientific">Tritrichomonas musculus</name>
    <dbReference type="NCBI Taxonomy" id="1915356"/>
    <lineage>
        <taxon>Eukaryota</taxon>
        <taxon>Metamonada</taxon>
        <taxon>Parabasalia</taxon>
        <taxon>Tritrichomonadida</taxon>
        <taxon>Tritrichomonadidae</taxon>
        <taxon>Tritrichomonas</taxon>
    </lineage>
</organism>